<feature type="transmembrane region" description="Helical" evidence="6">
    <location>
        <begin position="12"/>
        <end position="34"/>
    </location>
</feature>
<dbReference type="GO" id="GO:0016020">
    <property type="term" value="C:membrane"/>
    <property type="evidence" value="ECO:0007669"/>
    <property type="project" value="UniProtKB-SubCell"/>
</dbReference>
<dbReference type="Proteomes" id="UP000516369">
    <property type="component" value="Chromosome"/>
</dbReference>
<dbReference type="KEGG" id="dvn:HQ394_00960"/>
<evidence type="ECO:0000256" key="3">
    <source>
        <dbReference type="ARBA" id="ARBA00022692"/>
    </source>
</evidence>
<keyword evidence="5 6" id="KW-0472">Membrane</keyword>
<comment type="subcellular location">
    <subcellularLocation>
        <location evidence="1">Membrane</location>
        <topology evidence="1">Multi-pass membrane protein</topology>
    </subcellularLocation>
</comment>
<feature type="transmembrane region" description="Helical" evidence="6">
    <location>
        <begin position="120"/>
        <end position="139"/>
    </location>
</feature>
<evidence type="ECO:0000256" key="4">
    <source>
        <dbReference type="ARBA" id="ARBA00022989"/>
    </source>
</evidence>
<dbReference type="Pfam" id="PF01040">
    <property type="entry name" value="UbiA"/>
    <property type="match status" value="1"/>
</dbReference>
<keyword evidence="8" id="KW-1185">Reference proteome</keyword>
<proteinExistence type="predicted"/>
<evidence type="ECO:0000256" key="6">
    <source>
        <dbReference type="SAM" id="Phobius"/>
    </source>
</evidence>
<evidence type="ECO:0000256" key="2">
    <source>
        <dbReference type="ARBA" id="ARBA00022475"/>
    </source>
</evidence>
<protein>
    <submittedName>
        <fullName evidence="7">UbiA family prenyltransferase</fullName>
    </submittedName>
</protein>
<dbReference type="InterPro" id="IPR050475">
    <property type="entry name" value="Prenyltransferase_related"/>
</dbReference>
<keyword evidence="2" id="KW-1003">Cell membrane</keyword>
<dbReference type="PANTHER" id="PTHR42723">
    <property type="entry name" value="CHLOROPHYLL SYNTHASE"/>
    <property type="match status" value="1"/>
</dbReference>
<keyword evidence="3 6" id="KW-0812">Transmembrane</keyword>
<reference evidence="7 8" key="1">
    <citation type="submission" date="2020-05" db="EMBL/GenBank/DDBJ databases">
        <title>Complete closed genome sequence of Defluviicoccus vanus.</title>
        <authorList>
            <person name="Bessarab I."/>
            <person name="Arumugam K."/>
            <person name="Maszenan A.M."/>
            <person name="Seviour R.J."/>
            <person name="Williams R.B."/>
        </authorList>
    </citation>
    <scope>NUCLEOTIDE SEQUENCE [LARGE SCALE GENOMIC DNA]</scope>
    <source>
        <strain evidence="7 8">Ben 114</strain>
    </source>
</reference>
<keyword evidence="4 6" id="KW-1133">Transmembrane helix</keyword>
<evidence type="ECO:0000256" key="1">
    <source>
        <dbReference type="ARBA" id="ARBA00004141"/>
    </source>
</evidence>
<sequence>MKIRDALLLGRVSNLPTVWSNVLAGATLSGAILSPAARPALAAIVLAVSLLYLAGMYLNDAFDRRIDARERPERPIPAGRVTAATVFTAGFAMMASGLLLLAVMTSLLPPLPLPTALPPMAGALPLFSGAALAAAIVAYDAYHKGNRFSPVIMGLCRALVYVTSAVAFAAPTSGLFLAAVLLWSYLIGLTYAAKQESLDRIGSLWPLSFLAVPFLYALPIAVNSLFGALLFASFAGWTSLAVHRLFRRQRGDVPRAVAALLAGICLLDGLVILGQGQPGLALVATALFPLTLAAQRFVPAT</sequence>
<name>A0A7H1N5R1_9PROT</name>
<organism evidence="7 8">
    <name type="scientific">Defluviicoccus vanus</name>
    <dbReference type="NCBI Taxonomy" id="111831"/>
    <lineage>
        <taxon>Bacteria</taxon>
        <taxon>Pseudomonadati</taxon>
        <taxon>Pseudomonadota</taxon>
        <taxon>Alphaproteobacteria</taxon>
        <taxon>Rhodospirillales</taxon>
        <taxon>Rhodospirillaceae</taxon>
        <taxon>Defluviicoccus</taxon>
    </lineage>
</organism>
<feature type="transmembrane region" description="Helical" evidence="6">
    <location>
        <begin position="81"/>
        <end position="108"/>
    </location>
</feature>
<dbReference type="AlphaFoldDB" id="A0A7H1N5R1"/>
<dbReference type="InterPro" id="IPR044878">
    <property type="entry name" value="UbiA_sf"/>
</dbReference>
<feature type="transmembrane region" description="Helical" evidence="6">
    <location>
        <begin position="40"/>
        <end position="60"/>
    </location>
</feature>
<evidence type="ECO:0000313" key="7">
    <source>
        <dbReference type="EMBL" id="QNT71047.1"/>
    </source>
</evidence>
<dbReference type="CDD" id="cd13964">
    <property type="entry name" value="PT_UbiA_1"/>
    <property type="match status" value="1"/>
</dbReference>
<dbReference type="Gene3D" id="1.10.357.140">
    <property type="entry name" value="UbiA prenyltransferase"/>
    <property type="match status" value="1"/>
</dbReference>
<gene>
    <name evidence="7" type="ORF">HQ394_00960</name>
</gene>
<evidence type="ECO:0000313" key="8">
    <source>
        <dbReference type="Proteomes" id="UP000516369"/>
    </source>
</evidence>
<accession>A0A7H1N5R1</accession>
<feature type="transmembrane region" description="Helical" evidence="6">
    <location>
        <begin position="253"/>
        <end position="273"/>
    </location>
</feature>
<dbReference type="PANTHER" id="PTHR42723:SF1">
    <property type="entry name" value="CHLOROPHYLL SYNTHASE, CHLOROPLASTIC"/>
    <property type="match status" value="1"/>
</dbReference>
<dbReference type="EMBL" id="CP053923">
    <property type="protein sequence ID" value="QNT71047.1"/>
    <property type="molecule type" value="Genomic_DNA"/>
</dbReference>
<keyword evidence="7" id="KW-0808">Transferase</keyword>
<evidence type="ECO:0000256" key="5">
    <source>
        <dbReference type="ARBA" id="ARBA00023136"/>
    </source>
</evidence>
<dbReference type="InterPro" id="IPR000537">
    <property type="entry name" value="UbiA_prenyltransferase"/>
</dbReference>
<dbReference type="GO" id="GO:0016765">
    <property type="term" value="F:transferase activity, transferring alkyl or aryl (other than methyl) groups"/>
    <property type="evidence" value="ECO:0007669"/>
    <property type="project" value="InterPro"/>
</dbReference>